<accession>A0A6A4N293</accession>
<keyword evidence="2" id="KW-1185">Reference proteome</keyword>
<gene>
    <name evidence="1" type="ORF">Lalb_Chr24g0394541</name>
</gene>
<dbReference type="GO" id="GO:0042138">
    <property type="term" value="P:meiotic DNA double-strand break formation"/>
    <property type="evidence" value="ECO:0007669"/>
    <property type="project" value="InterPro"/>
</dbReference>
<evidence type="ECO:0000313" key="2">
    <source>
        <dbReference type="Proteomes" id="UP000447434"/>
    </source>
</evidence>
<sequence length="159" mass="17688">MYTSIDSCHDLDENDDVPFLHPSQPPCSQGHRSSFNLETHDGGSICLHCFSNLISNPLSPTLHVSYALSQLSRSLSHSSFLQSLFTFHPHFLVSPLLSALSCFDDEPIAVQVVDLVRILSHSAPNDSVSHEFLDRVSALISSAHLAWSSRQLHMVYIYI</sequence>
<name>A0A6A4N293_LUPAL</name>
<dbReference type="Proteomes" id="UP000447434">
    <property type="component" value="Chromosome 24"/>
</dbReference>
<comment type="caution">
    <text evidence="1">The sequence shown here is derived from an EMBL/GenBank/DDBJ whole genome shotgun (WGS) entry which is preliminary data.</text>
</comment>
<protein>
    <submittedName>
        <fullName evidence="1">Putative armadillo-like helical protein</fullName>
    </submittedName>
</protein>
<organism evidence="1 2">
    <name type="scientific">Lupinus albus</name>
    <name type="common">White lupine</name>
    <name type="synonym">Lupinus termis</name>
    <dbReference type="NCBI Taxonomy" id="3870"/>
    <lineage>
        <taxon>Eukaryota</taxon>
        <taxon>Viridiplantae</taxon>
        <taxon>Streptophyta</taxon>
        <taxon>Embryophyta</taxon>
        <taxon>Tracheophyta</taxon>
        <taxon>Spermatophyta</taxon>
        <taxon>Magnoliopsida</taxon>
        <taxon>eudicotyledons</taxon>
        <taxon>Gunneridae</taxon>
        <taxon>Pentapetalae</taxon>
        <taxon>rosids</taxon>
        <taxon>fabids</taxon>
        <taxon>Fabales</taxon>
        <taxon>Fabaceae</taxon>
        <taxon>Papilionoideae</taxon>
        <taxon>50 kb inversion clade</taxon>
        <taxon>genistoids sensu lato</taxon>
        <taxon>core genistoids</taxon>
        <taxon>Genisteae</taxon>
        <taxon>Lupinus</taxon>
    </lineage>
</organism>
<dbReference type="InterPro" id="IPR044968">
    <property type="entry name" value="PRD1"/>
</dbReference>
<dbReference type="AlphaFoldDB" id="A0A6A4N293"/>
<evidence type="ECO:0000313" key="1">
    <source>
        <dbReference type="EMBL" id="KAE9585745.1"/>
    </source>
</evidence>
<dbReference type="OrthoDB" id="2019943at2759"/>
<dbReference type="EMBL" id="WOCE01000024">
    <property type="protein sequence ID" value="KAE9585745.1"/>
    <property type="molecule type" value="Genomic_DNA"/>
</dbReference>
<proteinExistence type="predicted"/>
<reference evidence="2" key="1">
    <citation type="journal article" date="2020" name="Nat. Commun.">
        <title>Genome sequence of the cluster root forming white lupin.</title>
        <authorList>
            <person name="Hufnagel B."/>
            <person name="Marques A."/>
            <person name="Soriano A."/>
            <person name="Marques L."/>
            <person name="Divol F."/>
            <person name="Doumas P."/>
            <person name="Sallet E."/>
            <person name="Mancinotti D."/>
            <person name="Carrere S."/>
            <person name="Marande W."/>
            <person name="Arribat S."/>
            <person name="Keller J."/>
            <person name="Huneau C."/>
            <person name="Blein T."/>
            <person name="Aime D."/>
            <person name="Laguerre M."/>
            <person name="Taylor J."/>
            <person name="Schubert V."/>
            <person name="Nelson M."/>
            <person name="Geu-Flores F."/>
            <person name="Crespi M."/>
            <person name="Gallardo-Guerrero K."/>
            <person name="Delaux P.-M."/>
            <person name="Salse J."/>
            <person name="Berges H."/>
            <person name="Guyot R."/>
            <person name="Gouzy J."/>
            <person name="Peret B."/>
        </authorList>
    </citation>
    <scope>NUCLEOTIDE SEQUENCE [LARGE SCALE GENOMIC DNA]</scope>
    <source>
        <strain evidence="2">cv. Amiga</strain>
    </source>
</reference>
<dbReference type="PANTHER" id="PTHR36379:SF1">
    <property type="entry name" value="PUTATIVE RECOMBINATION INITIATION DEFECT 1-RELATED"/>
    <property type="match status" value="1"/>
</dbReference>
<dbReference type="PANTHER" id="PTHR36379">
    <property type="entry name" value="PROTEIN PRD1"/>
    <property type="match status" value="1"/>
</dbReference>